<organism evidence="2 3">
    <name type="scientific">Thermogutta terrifontis</name>
    <dbReference type="NCBI Taxonomy" id="1331910"/>
    <lineage>
        <taxon>Bacteria</taxon>
        <taxon>Pseudomonadati</taxon>
        <taxon>Planctomycetota</taxon>
        <taxon>Planctomycetia</taxon>
        <taxon>Pirellulales</taxon>
        <taxon>Thermoguttaceae</taxon>
        <taxon>Thermogutta</taxon>
    </lineage>
</organism>
<dbReference type="Gene3D" id="3.20.20.150">
    <property type="entry name" value="Divalent-metal-dependent TIM barrel enzymes"/>
    <property type="match status" value="1"/>
</dbReference>
<dbReference type="RefSeq" id="WP_095415115.1">
    <property type="nucleotide sequence ID" value="NZ_CP018477.1"/>
</dbReference>
<reference evidence="2 3" key="1">
    <citation type="journal article" name="Front. Microbiol.">
        <title>Sugar Metabolism of the First Thermophilic Planctomycete Thermogutta terrifontis: Comparative Genomic and Transcriptomic Approaches.</title>
        <authorList>
            <person name="Elcheninov A.G."/>
            <person name="Menzel P."/>
            <person name="Gudbergsdottir S.R."/>
            <person name="Slesarev A.I."/>
            <person name="Kadnikov V.V."/>
            <person name="Krogh A."/>
            <person name="Bonch-Osmolovskaya E.A."/>
            <person name="Peng X."/>
            <person name="Kublanov I.V."/>
        </authorList>
    </citation>
    <scope>NUCLEOTIDE SEQUENCE [LARGE SCALE GENOMIC DNA]</scope>
    <source>
        <strain evidence="2 3">R1</strain>
    </source>
</reference>
<sequence>MSISQLRDNTPIKRRHFLSFGVSLTVGTATLFHRPGRVFAAAVEAVQEKPPLWPVTCRDAMLRRSGAADCWSAMTLYGVDGVESDITDECVLPNLYGGDSPFSVGTPEDRSRLRAALEKAGKRITAFCMHNRFDERPEFEVEWCTRVAEAAQDLGVPAIRIDVVPRKIPREEFLTFAVEILRKVMAATEKTGIRFAIENHGNTTNNPEFLDALLSQVGSPRLGLTLDTGNFYWYGHPLSRLYEIYEHFAPRVFHTHCKSINYPAEEREKQRPMGWEYSKYHCPIYQGDIDFGKVLAILKKANYSNDLCIENEMLGRLTAEEAIKTVSQEVTFLRKKQAELA</sequence>
<dbReference type="InterPro" id="IPR013022">
    <property type="entry name" value="Xyl_isomerase-like_TIM-brl"/>
</dbReference>
<proteinExistence type="predicted"/>
<evidence type="ECO:0000313" key="2">
    <source>
        <dbReference type="EMBL" id="ASV74922.1"/>
    </source>
</evidence>
<dbReference type="SUPFAM" id="SSF51658">
    <property type="entry name" value="Xylose isomerase-like"/>
    <property type="match status" value="1"/>
</dbReference>
<keyword evidence="3" id="KW-1185">Reference proteome</keyword>
<accession>A0A286RG61</accession>
<keyword evidence="2" id="KW-0378">Hydrolase</keyword>
<dbReference type="Proteomes" id="UP000215086">
    <property type="component" value="Chromosome"/>
</dbReference>
<name>A0A286RG61_9BACT</name>
<gene>
    <name evidence="2" type="ORF">THTE_2320</name>
</gene>
<feature type="domain" description="Xylose isomerase-like TIM barrel" evidence="1">
    <location>
        <begin position="102"/>
        <end position="334"/>
    </location>
</feature>
<dbReference type="AlphaFoldDB" id="A0A286RG61"/>
<evidence type="ECO:0000313" key="3">
    <source>
        <dbReference type="Proteomes" id="UP000215086"/>
    </source>
</evidence>
<dbReference type="OrthoDB" id="259215at2"/>
<dbReference type="Pfam" id="PF01261">
    <property type="entry name" value="AP_endonuc_2"/>
    <property type="match status" value="1"/>
</dbReference>
<evidence type="ECO:0000259" key="1">
    <source>
        <dbReference type="Pfam" id="PF01261"/>
    </source>
</evidence>
<keyword evidence="2" id="KW-0255">Endonuclease</keyword>
<dbReference type="InterPro" id="IPR050312">
    <property type="entry name" value="IolE/XylAMocC-like"/>
</dbReference>
<dbReference type="GO" id="GO:0004519">
    <property type="term" value="F:endonuclease activity"/>
    <property type="evidence" value="ECO:0007669"/>
    <property type="project" value="UniProtKB-KW"/>
</dbReference>
<dbReference type="EMBL" id="CP018477">
    <property type="protein sequence ID" value="ASV74922.1"/>
    <property type="molecule type" value="Genomic_DNA"/>
</dbReference>
<dbReference type="InterPro" id="IPR036237">
    <property type="entry name" value="Xyl_isomerase-like_sf"/>
</dbReference>
<dbReference type="KEGG" id="ttf:THTE_2320"/>
<protein>
    <submittedName>
        <fullName evidence="2">AP endonuclease, family 2</fullName>
    </submittedName>
</protein>
<keyword evidence="2" id="KW-0540">Nuclease</keyword>
<dbReference type="PANTHER" id="PTHR12110">
    <property type="entry name" value="HYDROXYPYRUVATE ISOMERASE"/>
    <property type="match status" value="1"/>
</dbReference>
<dbReference type="PANTHER" id="PTHR12110:SF53">
    <property type="entry name" value="BLR5974 PROTEIN"/>
    <property type="match status" value="1"/>
</dbReference>